<dbReference type="InterPro" id="IPR036271">
    <property type="entry name" value="Tet_transcr_reg_TetR-rel_C_sf"/>
</dbReference>
<evidence type="ECO:0000313" key="5">
    <source>
        <dbReference type="Proteomes" id="UP001555826"/>
    </source>
</evidence>
<dbReference type="PANTHER" id="PTHR30055">
    <property type="entry name" value="HTH-TYPE TRANSCRIPTIONAL REGULATOR RUTR"/>
    <property type="match status" value="1"/>
</dbReference>
<name>A0ABV3PEN4_9ACTN</name>
<dbReference type="EMBL" id="JBFNQN010000021">
    <property type="protein sequence ID" value="MEW9267702.1"/>
    <property type="molecule type" value="Genomic_DNA"/>
</dbReference>
<dbReference type="SUPFAM" id="SSF46689">
    <property type="entry name" value="Homeodomain-like"/>
    <property type="match status" value="1"/>
</dbReference>
<reference evidence="4 5" key="1">
    <citation type="submission" date="2024-07" db="EMBL/GenBank/DDBJ databases">
        <authorList>
            <person name="Thanompreechachai J."/>
            <person name="Duangmal K."/>
        </authorList>
    </citation>
    <scope>NUCLEOTIDE SEQUENCE [LARGE SCALE GENOMIC DNA]</scope>
    <source>
        <strain evidence="4 5">KCTC 19886</strain>
    </source>
</reference>
<dbReference type="InterPro" id="IPR001647">
    <property type="entry name" value="HTH_TetR"/>
</dbReference>
<dbReference type="Proteomes" id="UP001555826">
    <property type="component" value="Unassembled WGS sequence"/>
</dbReference>
<gene>
    <name evidence="4" type="ORF">AB1207_23415</name>
</gene>
<comment type="caution">
    <text evidence="4">The sequence shown here is derived from an EMBL/GenBank/DDBJ whole genome shotgun (WGS) entry which is preliminary data.</text>
</comment>
<keyword evidence="1 2" id="KW-0238">DNA-binding</keyword>
<dbReference type="RefSeq" id="WP_367641139.1">
    <property type="nucleotide sequence ID" value="NZ_JBFNQN010000021.1"/>
</dbReference>
<evidence type="ECO:0000313" key="4">
    <source>
        <dbReference type="EMBL" id="MEW9267702.1"/>
    </source>
</evidence>
<evidence type="ECO:0000256" key="2">
    <source>
        <dbReference type="PROSITE-ProRule" id="PRU00335"/>
    </source>
</evidence>
<dbReference type="PROSITE" id="PS50977">
    <property type="entry name" value="HTH_TETR_2"/>
    <property type="match status" value="1"/>
</dbReference>
<dbReference type="Pfam" id="PF17940">
    <property type="entry name" value="TetR_C_31"/>
    <property type="match status" value="1"/>
</dbReference>
<dbReference type="SUPFAM" id="SSF48498">
    <property type="entry name" value="Tetracyclin repressor-like, C-terminal domain"/>
    <property type="match status" value="1"/>
</dbReference>
<dbReference type="InterPro" id="IPR009057">
    <property type="entry name" value="Homeodomain-like_sf"/>
</dbReference>
<sequence length="210" mass="21990">MSGASAGPGSRARGRARRELLLTATIALVAERGVAGVSHRAVAERAGVPLASTTHYFTSLEEMVGEAVVHAVETELARLRAFRERLETDGLTPAAAVDGFVGLVREQSAESTAAQFEAYLSAPRSETLRRHVRGLLQETRDLARATLRAAGVHDPAAAAAVVALLDGAALHRIADPAPDRSAELARSLRALVLGFSVLAMTDAGVVQPSQ</sequence>
<keyword evidence="5" id="KW-1185">Reference proteome</keyword>
<dbReference type="PANTHER" id="PTHR30055:SF231">
    <property type="entry name" value="TRANSCRIPTIONAL REGULATORY PROTEIN (PROBABLY DEOR-FAMILY)-RELATED"/>
    <property type="match status" value="1"/>
</dbReference>
<feature type="DNA-binding region" description="H-T-H motif" evidence="2">
    <location>
        <begin position="38"/>
        <end position="57"/>
    </location>
</feature>
<accession>A0ABV3PEN4</accession>
<feature type="domain" description="HTH tetR-type" evidence="3">
    <location>
        <begin position="15"/>
        <end position="75"/>
    </location>
</feature>
<proteinExistence type="predicted"/>
<dbReference type="InterPro" id="IPR050109">
    <property type="entry name" value="HTH-type_TetR-like_transc_reg"/>
</dbReference>
<dbReference type="InterPro" id="IPR041583">
    <property type="entry name" value="TetR_C_31"/>
</dbReference>
<protein>
    <submittedName>
        <fullName evidence="4">TetR family transcriptional regulator</fullName>
    </submittedName>
</protein>
<dbReference type="Gene3D" id="1.10.357.10">
    <property type="entry name" value="Tetracycline Repressor, domain 2"/>
    <property type="match status" value="1"/>
</dbReference>
<evidence type="ECO:0000256" key="1">
    <source>
        <dbReference type="ARBA" id="ARBA00023125"/>
    </source>
</evidence>
<dbReference type="Pfam" id="PF00440">
    <property type="entry name" value="TetR_N"/>
    <property type="match status" value="1"/>
</dbReference>
<evidence type="ECO:0000259" key="3">
    <source>
        <dbReference type="PROSITE" id="PS50977"/>
    </source>
</evidence>
<organism evidence="4 5">
    <name type="scientific">Kineococcus endophyticus</name>
    <dbReference type="NCBI Taxonomy" id="1181883"/>
    <lineage>
        <taxon>Bacteria</taxon>
        <taxon>Bacillati</taxon>
        <taxon>Actinomycetota</taxon>
        <taxon>Actinomycetes</taxon>
        <taxon>Kineosporiales</taxon>
        <taxon>Kineosporiaceae</taxon>
        <taxon>Kineococcus</taxon>
    </lineage>
</organism>